<evidence type="ECO:0000256" key="2">
    <source>
        <dbReference type="SAM" id="Coils"/>
    </source>
</evidence>
<dbReference type="CDD" id="cd00254">
    <property type="entry name" value="LT-like"/>
    <property type="match status" value="1"/>
</dbReference>
<reference evidence="6" key="1">
    <citation type="journal article" date="2019" name="Int. J. Syst. Evol. Microbiol.">
        <title>The Global Catalogue of Microorganisms (GCM) 10K type strain sequencing project: providing services to taxonomists for standard genome sequencing and annotation.</title>
        <authorList>
            <consortium name="The Broad Institute Genomics Platform"/>
            <consortium name="The Broad Institute Genome Sequencing Center for Infectious Disease"/>
            <person name="Wu L."/>
            <person name="Ma J."/>
        </authorList>
    </citation>
    <scope>NUCLEOTIDE SEQUENCE [LARGE SCALE GENOMIC DNA]</scope>
    <source>
        <strain evidence="6">KCTC 52237</strain>
    </source>
</reference>
<dbReference type="InterPro" id="IPR023346">
    <property type="entry name" value="Lysozyme-like_dom_sf"/>
</dbReference>
<evidence type="ECO:0000313" key="5">
    <source>
        <dbReference type="EMBL" id="MFC3114186.1"/>
    </source>
</evidence>
<comment type="caution">
    <text evidence="5">The sequence shown here is derived from an EMBL/GenBank/DDBJ whole genome shotgun (WGS) entry which is preliminary data.</text>
</comment>
<feature type="chain" id="PRO_5045769752" evidence="3">
    <location>
        <begin position="23"/>
        <end position="276"/>
    </location>
</feature>
<dbReference type="InterPro" id="IPR000189">
    <property type="entry name" value="Transglyc_AS"/>
</dbReference>
<dbReference type="Gene3D" id="1.10.530.10">
    <property type="match status" value="1"/>
</dbReference>
<accession>A0ABV7FBX0</accession>
<dbReference type="EMBL" id="JBHRTF010000001">
    <property type="protein sequence ID" value="MFC3114186.1"/>
    <property type="molecule type" value="Genomic_DNA"/>
</dbReference>
<dbReference type="Pfam" id="PF01464">
    <property type="entry name" value="SLT"/>
    <property type="match status" value="1"/>
</dbReference>
<evidence type="ECO:0000256" key="3">
    <source>
        <dbReference type="SAM" id="SignalP"/>
    </source>
</evidence>
<comment type="similarity">
    <text evidence="1">Belongs to the transglycosylase Slt family.</text>
</comment>
<dbReference type="InterPro" id="IPR008258">
    <property type="entry name" value="Transglycosylase_SLT_dom_1"/>
</dbReference>
<evidence type="ECO:0000259" key="4">
    <source>
        <dbReference type="Pfam" id="PF01464"/>
    </source>
</evidence>
<dbReference type="RefSeq" id="WP_378115296.1">
    <property type="nucleotide sequence ID" value="NZ_JBHRTF010000001.1"/>
</dbReference>
<dbReference type="PANTHER" id="PTHR37423">
    <property type="entry name" value="SOLUBLE LYTIC MUREIN TRANSGLYCOSYLASE-RELATED"/>
    <property type="match status" value="1"/>
</dbReference>
<dbReference type="PROSITE" id="PS00922">
    <property type="entry name" value="TRANSGLYCOSYLASE"/>
    <property type="match status" value="1"/>
</dbReference>
<feature type="signal peptide" evidence="3">
    <location>
        <begin position="1"/>
        <end position="22"/>
    </location>
</feature>
<name>A0ABV7FBX0_9GAMM</name>
<evidence type="ECO:0000256" key="1">
    <source>
        <dbReference type="ARBA" id="ARBA00007734"/>
    </source>
</evidence>
<gene>
    <name evidence="5" type="ORF">ACFODX_01365</name>
</gene>
<protein>
    <submittedName>
        <fullName evidence="5">Lytic transglycosylase domain-containing protein</fullName>
    </submittedName>
</protein>
<dbReference type="Proteomes" id="UP001595555">
    <property type="component" value="Unassembled WGS sequence"/>
</dbReference>
<feature type="domain" description="Transglycosylase SLT" evidence="4">
    <location>
        <begin position="149"/>
        <end position="247"/>
    </location>
</feature>
<keyword evidence="6" id="KW-1185">Reference proteome</keyword>
<organism evidence="5 6">
    <name type="scientific">Cellvibrio fontiphilus</name>
    <dbReference type="NCBI Taxonomy" id="1815559"/>
    <lineage>
        <taxon>Bacteria</taxon>
        <taxon>Pseudomonadati</taxon>
        <taxon>Pseudomonadota</taxon>
        <taxon>Gammaproteobacteria</taxon>
        <taxon>Cellvibrionales</taxon>
        <taxon>Cellvibrionaceae</taxon>
        <taxon>Cellvibrio</taxon>
    </lineage>
</organism>
<sequence>MRKYLFVMGVLLPGLPGGMLMAEVAPPEFSAAVGAALAQPAAASLSQQSSSLIDVEAHVRQIAERTAAEEKARLEQERLAREALEQASKPKQLTFFKYRKDGAVAYSDRQPRKTDYQVIVYNSCYACNPLSTVDWRVTRLYLSQFTYSITQAAARHGVDPSLVRAVIHAESNFNPLARSRKGAMGLMQLMPGTAKDMGVNNAFDAAQNIEGGVKYLAWLLKRFDGDVTRATAAYNAGFGNVEKYGGVPPFDETKTYVFRVNILHQRYKNQLALASN</sequence>
<keyword evidence="3" id="KW-0732">Signal</keyword>
<dbReference type="SUPFAM" id="SSF53955">
    <property type="entry name" value="Lysozyme-like"/>
    <property type="match status" value="1"/>
</dbReference>
<proteinExistence type="inferred from homology"/>
<keyword evidence="2" id="KW-0175">Coiled coil</keyword>
<dbReference type="PANTHER" id="PTHR37423:SF2">
    <property type="entry name" value="MEMBRANE-BOUND LYTIC MUREIN TRANSGLYCOSYLASE C"/>
    <property type="match status" value="1"/>
</dbReference>
<feature type="coiled-coil region" evidence="2">
    <location>
        <begin position="60"/>
        <end position="87"/>
    </location>
</feature>
<evidence type="ECO:0000313" key="6">
    <source>
        <dbReference type="Proteomes" id="UP001595555"/>
    </source>
</evidence>